<evidence type="ECO:0000313" key="1">
    <source>
        <dbReference type="EMBL" id="AZU05416.1"/>
    </source>
</evidence>
<name>A0A3T0EDN8_9PROT</name>
<dbReference type="AlphaFoldDB" id="A0A3T0EDN8"/>
<protein>
    <submittedName>
        <fullName evidence="1">Uncharacterized protein</fullName>
    </submittedName>
</protein>
<organism evidence="1 2">
    <name type="scientific">Glycocaulis alkaliphilus</name>
    <dbReference type="NCBI Taxonomy" id="1434191"/>
    <lineage>
        <taxon>Bacteria</taxon>
        <taxon>Pseudomonadati</taxon>
        <taxon>Pseudomonadota</taxon>
        <taxon>Alphaproteobacteria</taxon>
        <taxon>Maricaulales</taxon>
        <taxon>Maricaulaceae</taxon>
        <taxon>Glycocaulis</taxon>
    </lineage>
</organism>
<keyword evidence="2" id="KW-1185">Reference proteome</keyword>
<accession>A0A3T0EDN8</accession>
<evidence type="ECO:0000313" key="2">
    <source>
        <dbReference type="Proteomes" id="UP000286954"/>
    </source>
</evidence>
<sequence length="147" mass="15386">MEGRRGGKPALGWGRTLTQAKDLAVMSIFLALLLAAQTPQGSAIAGNYTATSEAGTQCALVLMPPARRPQGAMALMSGAAGLAAVSPECELAIAETMFWQFDEEGGGRLVFVDTAGDTLFAGERANADSPWQGAMIDGARIRLERSR</sequence>
<gene>
    <name evidence="1" type="ORF">X907_2911</name>
</gene>
<reference evidence="1 2" key="1">
    <citation type="submission" date="2016-12" db="EMBL/GenBank/DDBJ databases">
        <title>The genome of dimorphic prosthecate Glycocaulis alkaliphilus 6b-8t, isolated from crude oil dictates its adaptability in petroleum environments.</title>
        <authorList>
            <person name="Wu X.-L."/>
            <person name="Geng S."/>
        </authorList>
    </citation>
    <scope>NUCLEOTIDE SEQUENCE [LARGE SCALE GENOMIC DNA]</scope>
    <source>
        <strain evidence="1 2">6B-8</strain>
    </source>
</reference>
<dbReference type="EMBL" id="CP018911">
    <property type="protein sequence ID" value="AZU05416.1"/>
    <property type="molecule type" value="Genomic_DNA"/>
</dbReference>
<dbReference type="KEGG" id="gak:X907_2911"/>
<dbReference type="Proteomes" id="UP000286954">
    <property type="component" value="Chromosome"/>
</dbReference>
<proteinExistence type="predicted"/>